<evidence type="ECO:0000313" key="2">
    <source>
        <dbReference type="EMBL" id="KAJ7710804.1"/>
    </source>
</evidence>
<keyword evidence="3" id="KW-1185">Reference proteome</keyword>
<feature type="transmembrane region" description="Helical" evidence="1">
    <location>
        <begin position="198"/>
        <end position="220"/>
    </location>
</feature>
<organism evidence="2 3">
    <name type="scientific">Mycena rosella</name>
    <name type="common">Pink bonnet</name>
    <name type="synonym">Agaricus rosellus</name>
    <dbReference type="NCBI Taxonomy" id="1033263"/>
    <lineage>
        <taxon>Eukaryota</taxon>
        <taxon>Fungi</taxon>
        <taxon>Dikarya</taxon>
        <taxon>Basidiomycota</taxon>
        <taxon>Agaricomycotina</taxon>
        <taxon>Agaricomycetes</taxon>
        <taxon>Agaricomycetidae</taxon>
        <taxon>Agaricales</taxon>
        <taxon>Marasmiineae</taxon>
        <taxon>Mycenaceae</taxon>
        <taxon>Mycena</taxon>
    </lineage>
</organism>
<reference evidence="2" key="1">
    <citation type="submission" date="2023-03" db="EMBL/GenBank/DDBJ databases">
        <title>Massive genome expansion in bonnet fungi (Mycena s.s.) driven by repeated elements and novel gene families across ecological guilds.</title>
        <authorList>
            <consortium name="Lawrence Berkeley National Laboratory"/>
            <person name="Harder C.B."/>
            <person name="Miyauchi S."/>
            <person name="Viragh M."/>
            <person name="Kuo A."/>
            <person name="Thoen E."/>
            <person name="Andreopoulos B."/>
            <person name="Lu D."/>
            <person name="Skrede I."/>
            <person name="Drula E."/>
            <person name="Henrissat B."/>
            <person name="Morin E."/>
            <person name="Kohler A."/>
            <person name="Barry K."/>
            <person name="LaButti K."/>
            <person name="Morin E."/>
            <person name="Salamov A."/>
            <person name="Lipzen A."/>
            <person name="Mereny Z."/>
            <person name="Hegedus B."/>
            <person name="Baldrian P."/>
            <person name="Stursova M."/>
            <person name="Weitz H."/>
            <person name="Taylor A."/>
            <person name="Grigoriev I.V."/>
            <person name="Nagy L.G."/>
            <person name="Martin F."/>
            <person name="Kauserud H."/>
        </authorList>
    </citation>
    <scope>NUCLEOTIDE SEQUENCE</scope>
    <source>
        <strain evidence="2">CBHHK067</strain>
    </source>
</reference>
<gene>
    <name evidence="2" type="ORF">B0H17DRAFT_1123905</name>
</gene>
<protein>
    <submittedName>
        <fullName evidence="2">Uncharacterized protein</fullName>
    </submittedName>
</protein>
<keyword evidence="1" id="KW-1133">Transmembrane helix</keyword>
<keyword evidence="1" id="KW-0812">Transmembrane</keyword>
<sequence>MGSNGIQWREWEVAVRWKPLVIGSDHYLISDPLAGNGMQCPSVATSNQWRPPVAANELYSGGHITPHMAHIAALAEPNSSPPTPRADLLPSPVDTPLAEVKTSQPIFPAAHLKLHHNLQLEVAACVPRVRTNLIRTRIVSTHPSRCTRRNAPANAWAAVQMQLAVSIRADSNRDPELARCNRILFGRGLAANPTWNRLTLLVAVYVYVFGTIASVFVSVYDHEKSAPVTPYLHWLPTQNSVPAPTDRGAQQICIFARHLFPGSPQVPPIPVLLRDCALGISLDSDTHGP</sequence>
<dbReference type="AlphaFoldDB" id="A0AAD7H2N7"/>
<comment type="caution">
    <text evidence="2">The sequence shown here is derived from an EMBL/GenBank/DDBJ whole genome shotgun (WGS) entry which is preliminary data.</text>
</comment>
<dbReference type="Proteomes" id="UP001221757">
    <property type="component" value="Unassembled WGS sequence"/>
</dbReference>
<evidence type="ECO:0000256" key="1">
    <source>
        <dbReference type="SAM" id="Phobius"/>
    </source>
</evidence>
<proteinExistence type="predicted"/>
<evidence type="ECO:0000313" key="3">
    <source>
        <dbReference type="Proteomes" id="UP001221757"/>
    </source>
</evidence>
<accession>A0AAD7H2N7</accession>
<name>A0AAD7H2N7_MYCRO</name>
<dbReference type="EMBL" id="JARKIE010000001">
    <property type="protein sequence ID" value="KAJ7710804.1"/>
    <property type="molecule type" value="Genomic_DNA"/>
</dbReference>
<keyword evidence="1" id="KW-0472">Membrane</keyword>